<name>A0A4R5KJH1_9MICC</name>
<protein>
    <submittedName>
        <fullName evidence="2">Hpt domain-containing protein</fullName>
    </submittedName>
</protein>
<keyword evidence="3" id="KW-1185">Reference proteome</keyword>
<dbReference type="Proteomes" id="UP000295511">
    <property type="component" value="Unassembled WGS sequence"/>
</dbReference>
<reference evidence="2 3" key="1">
    <citation type="submission" date="2019-03" db="EMBL/GenBank/DDBJ databases">
        <title>Whole genome sequence of Arthrobacter sp JH1-1.</title>
        <authorList>
            <person name="Trinh H.N."/>
        </authorList>
    </citation>
    <scope>NUCLEOTIDE SEQUENCE [LARGE SCALE GENOMIC DNA]</scope>
    <source>
        <strain evidence="2 3">JH1-1</strain>
    </source>
</reference>
<dbReference type="InterPro" id="IPR036641">
    <property type="entry name" value="HPT_dom_sf"/>
</dbReference>
<dbReference type="RefSeq" id="WP_133204676.1">
    <property type="nucleotide sequence ID" value="NZ_SMRU01000014.1"/>
</dbReference>
<feature type="compositionally biased region" description="Polar residues" evidence="1">
    <location>
        <begin position="1"/>
        <end position="12"/>
    </location>
</feature>
<dbReference type="SUPFAM" id="SSF47226">
    <property type="entry name" value="Histidine-containing phosphotransfer domain, HPT domain"/>
    <property type="match status" value="1"/>
</dbReference>
<dbReference type="AlphaFoldDB" id="A0A4R5KJH1"/>
<sequence>MFSSGASETTGAEGSGPTGASVDSVGAPPAELAEHPILDLAEFQLLEDQVDNPSIARSFAGDFAKLWGMRYEVLAAAVGRGDEAAALDAVLSLRTSSAMVGGVRLARLAAKLEGFLRTNDFLAARGLLHEVGECGRLTVGELRSSYVLRKQLADDGAPA</sequence>
<gene>
    <name evidence="2" type="ORF">E1809_13125</name>
</gene>
<dbReference type="GO" id="GO:0000160">
    <property type="term" value="P:phosphorelay signal transduction system"/>
    <property type="evidence" value="ECO:0007669"/>
    <property type="project" value="InterPro"/>
</dbReference>
<accession>A0A4R5KJH1</accession>
<feature type="region of interest" description="Disordered" evidence="1">
    <location>
        <begin position="1"/>
        <end position="27"/>
    </location>
</feature>
<evidence type="ECO:0000313" key="2">
    <source>
        <dbReference type="EMBL" id="TDF94955.1"/>
    </source>
</evidence>
<comment type="caution">
    <text evidence="2">The sequence shown here is derived from an EMBL/GenBank/DDBJ whole genome shotgun (WGS) entry which is preliminary data.</text>
</comment>
<evidence type="ECO:0000313" key="3">
    <source>
        <dbReference type="Proteomes" id="UP000295511"/>
    </source>
</evidence>
<dbReference type="EMBL" id="SMRU01000014">
    <property type="protein sequence ID" value="TDF94955.1"/>
    <property type="molecule type" value="Genomic_DNA"/>
</dbReference>
<evidence type="ECO:0000256" key="1">
    <source>
        <dbReference type="SAM" id="MobiDB-lite"/>
    </source>
</evidence>
<organism evidence="2 3">
    <name type="scientific">Arthrobacter terricola</name>
    <dbReference type="NCBI Taxonomy" id="2547396"/>
    <lineage>
        <taxon>Bacteria</taxon>
        <taxon>Bacillati</taxon>
        <taxon>Actinomycetota</taxon>
        <taxon>Actinomycetes</taxon>
        <taxon>Micrococcales</taxon>
        <taxon>Micrococcaceae</taxon>
        <taxon>Arthrobacter</taxon>
    </lineage>
</organism>
<proteinExistence type="predicted"/>
<dbReference type="OrthoDB" id="4964540at2"/>
<dbReference type="Gene3D" id="1.20.120.160">
    <property type="entry name" value="HPT domain"/>
    <property type="match status" value="1"/>
</dbReference>